<keyword evidence="2" id="KW-0288">FMN</keyword>
<dbReference type="InterPro" id="IPR029039">
    <property type="entry name" value="Flavoprotein-like_sf"/>
</dbReference>
<dbReference type="InterPro" id="IPR005025">
    <property type="entry name" value="FMN_Rdtase-like_dom"/>
</dbReference>
<dbReference type="SUPFAM" id="SSF52218">
    <property type="entry name" value="Flavoproteins"/>
    <property type="match status" value="1"/>
</dbReference>
<dbReference type="Gene3D" id="3.40.50.360">
    <property type="match status" value="1"/>
</dbReference>
<proteinExistence type="predicted"/>
<evidence type="ECO:0000313" key="5">
    <source>
        <dbReference type="Proteomes" id="UP001276854"/>
    </source>
</evidence>
<dbReference type="PANTHER" id="PTHR43278:SF4">
    <property type="entry name" value="NAD(P)H-DEPENDENT FMN-CONTAINING OXIDOREDUCTASE YWQN-RELATED"/>
    <property type="match status" value="1"/>
</dbReference>
<reference evidence="4 5" key="1">
    <citation type="submission" date="2023-10" db="EMBL/GenBank/DDBJ databases">
        <title>A novel Glycoside Hydrolase 43-Like Enzyme from Clostrdium boliviensis is an Endo-xylanase, and a Candidate for Xylooligosaccharides Production from Different Xylan Substrates.</title>
        <authorList>
            <person name="Alvarez M.T."/>
            <person name="Rocabado-Villegas L.R."/>
            <person name="Salas-Veizaga D.M."/>
            <person name="Linares-Pasten J.A."/>
            <person name="Gudmundsdottir E.E."/>
            <person name="Hreggvidsson G.O."/>
            <person name="Adlercreutz P."/>
            <person name="Nordberg Karlsson E."/>
        </authorList>
    </citation>
    <scope>NUCLEOTIDE SEQUENCE [LARGE SCALE GENOMIC DNA]</scope>
    <source>
        <strain evidence="4 5">E-1</strain>
    </source>
</reference>
<protein>
    <submittedName>
        <fullName evidence="4">NAD(P)H-dependent oxidoreductase</fullName>
    </submittedName>
</protein>
<evidence type="ECO:0000256" key="1">
    <source>
        <dbReference type="ARBA" id="ARBA00022630"/>
    </source>
</evidence>
<comment type="caution">
    <text evidence="4">The sequence shown here is derived from an EMBL/GenBank/DDBJ whole genome shotgun (WGS) entry which is preliminary data.</text>
</comment>
<name>A0ABU4GUK2_9CLOT</name>
<sequence length="112" mass="12231">MYEKLADADVFVIATPVYFYGVSSQLKSIIDRLHNPIRNTFKVKELVLLAVCADTIPTVFDSLITMYHSVLSYFLLKDGGVITVPGVAQKGDILGNDALLEARKLGGKLNGD</sequence>
<feature type="domain" description="NADPH-dependent FMN reductase-like" evidence="3">
    <location>
        <begin position="2"/>
        <end position="51"/>
    </location>
</feature>
<keyword evidence="5" id="KW-1185">Reference proteome</keyword>
<gene>
    <name evidence="4" type="ORF">RZO55_24245</name>
</gene>
<organism evidence="4 5">
    <name type="scientific">Clostridium boliviensis</name>
    <dbReference type="NCBI Taxonomy" id="318465"/>
    <lineage>
        <taxon>Bacteria</taxon>
        <taxon>Bacillati</taxon>
        <taxon>Bacillota</taxon>
        <taxon>Clostridia</taxon>
        <taxon>Eubacteriales</taxon>
        <taxon>Clostridiaceae</taxon>
        <taxon>Clostridium</taxon>
    </lineage>
</organism>
<dbReference type="EMBL" id="JAWONS010000329">
    <property type="protein sequence ID" value="MDW2800685.1"/>
    <property type="molecule type" value="Genomic_DNA"/>
</dbReference>
<evidence type="ECO:0000313" key="4">
    <source>
        <dbReference type="EMBL" id="MDW2800685.1"/>
    </source>
</evidence>
<keyword evidence="1" id="KW-0285">Flavoprotein</keyword>
<dbReference type="InterPro" id="IPR051796">
    <property type="entry name" value="ISF_SsuE-like"/>
</dbReference>
<accession>A0ABU4GUK2</accession>
<evidence type="ECO:0000259" key="3">
    <source>
        <dbReference type="Pfam" id="PF03358"/>
    </source>
</evidence>
<dbReference type="Pfam" id="PF03358">
    <property type="entry name" value="FMN_red"/>
    <property type="match status" value="1"/>
</dbReference>
<dbReference type="PANTHER" id="PTHR43278">
    <property type="entry name" value="NAD(P)H-DEPENDENT FMN-CONTAINING OXIDOREDUCTASE YWQN-RELATED"/>
    <property type="match status" value="1"/>
</dbReference>
<dbReference type="Proteomes" id="UP001276854">
    <property type="component" value="Unassembled WGS sequence"/>
</dbReference>
<evidence type="ECO:0000256" key="2">
    <source>
        <dbReference type="ARBA" id="ARBA00022643"/>
    </source>
</evidence>